<protein>
    <submittedName>
        <fullName evidence="1">Uncharacterized protein</fullName>
    </submittedName>
</protein>
<gene>
    <name evidence="1" type="ORF">V6N11_071435</name>
</gene>
<dbReference type="EMBL" id="JBBPBN010000003">
    <property type="protein sequence ID" value="KAK9043084.1"/>
    <property type="molecule type" value="Genomic_DNA"/>
</dbReference>
<keyword evidence="2" id="KW-1185">Reference proteome</keyword>
<dbReference type="Proteomes" id="UP001396334">
    <property type="component" value="Unassembled WGS sequence"/>
</dbReference>
<accession>A0ABR2U0T4</accession>
<evidence type="ECO:0000313" key="2">
    <source>
        <dbReference type="Proteomes" id="UP001396334"/>
    </source>
</evidence>
<name>A0ABR2U0T4_9ROSI</name>
<reference evidence="1 2" key="1">
    <citation type="journal article" date="2024" name="G3 (Bethesda)">
        <title>Genome assembly of Hibiscus sabdariffa L. provides insights into metabolisms of medicinal natural products.</title>
        <authorList>
            <person name="Kim T."/>
        </authorList>
    </citation>
    <scope>NUCLEOTIDE SEQUENCE [LARGE SCALE GENOMIC DNA]</scope>
    <source>
        <strain evidence="1">TK-2024</strain>
        <tissue evidence="1">Old leaves</tissue>
    </source>
</reference>
<proteinExistence type="predicted"/>
<sequence>MVSPDQLHVNSRELQHCINEKATEDFSKEGREVERQSNSFPTIQIVLGLAQGALADDMLEYGNGLPDNTSWQRVRRMRQLERVTFMMFLSWFTRIHRQFN</sequence>
<organism evidence="1 2">
    <name type="scientific">Hibiscus sabdariffa</name>
    <name type="common">roselle</name>
    <dbReference type="NCBI Taxonomy" id="183260"/>
    <lineage>
        <taxon>Eukaryota</taxon>
        <taxon>Viridiplantae</taxon>
        <taxon>Streptophyta</taxon>
        <taxon>Embryophyta</taxon>
        <taxon>Tracheophyta</taxon>
        <taxon>Spermatophyta</taxon>
        <taxon>Magnoliopsida</taxon>
        <taxon>eudicotyledons</taxon>
        <taxon>Gunneridae</taxon>
        <taxon>Pentapetalae</taxon>
        <taxon>rosids</taxon>
        <taxon>malvids</taxon>
        <taxon>Malvales</taxon>
        <taxon>Malvaceae</taxon>
        <taxon>Malvoideae</taxon>
        <taxon>Hibiscus</taxon>
    </lineage>
</organism>
<evidence type="ECO:0000313" key="1">
    <source>
        <dbReference type="EMBL" id="KAK9043084.1"/>
    </source>
</evidence>
<comment type="caution">
    <text evidence="1">The sequence shown here is derived from an EMBL/GenBank/DDBJ whole genome shotgun (WGS) entry which is preliminary data.</text>
</comment>